<dbReference type="Proteomes" id="UP001060085">
    <property type="component" value="Linkage Group LG01"/>
</dbReference>
<evidence type="ECO:0000313" key="1">
    <source>
        <dbReference type="EMBL" id="KAI5683697.1"/>
    </source>
</evidence>
<reference evidence="2" key="1">
    <citation type="journal article" date="2023" name="Nat. Plants">
        <title>Single-cell RNA sequencing provides a high-resolution roadmap for understanding the multicellular compartmentation of specialized metabolism.</title>
        <authorList>
            <person name="Sun S."/>
            <person name="Shen X."/>
            <person name="Li Y."/>
            <person name="Li Y."/>
            <person name="Wang S."/>
            <person name="Li R."/>
            <person name="Zhang H."/>
            <person name="Shen G."/>
            <person name="Guo B."/>
            <person name="Wei J."/>
            <person name="Xu J."/>
            <person name="St-Pierre B."/>
            <person name="Chen S."/>
            <person name="Sun C."/>
        </authorList>
    </citation>
    <scope>NUCLEOTIDE SEQUENCE [LARGE SCALE GENOMIC DNA]</scope>
</reference>
<dbReference type="EMBL" id="CM044701">
    <property type="protein sequence ID" value="KAI5683697.1"/>
    <property type="molecule type" value="Genomic_DNA"/>
</dbReference>
<name>A0ACC0CFT2_CATRO</name>
<keyword evidence="2" id="KW-1185">Reference proteome</keyword>
<protein>
    <submittedName>
        <fullName evidence="1">Uncharacterized protein</fullName>
    </submittedName>
</protein>
<evidence type="ECO:0000313" key="2">
    <source>
        <dbReference type="Proteomes" id="UP001060085"/>
    </source>
</evidence>
<gene>
    <name evidence="1" type="ORF">M9H77_04925</name>
</gene>
<proteinExistence type="predicted"/>
<accession>A0ACC0CFT2</accession>
<organism evidence="1 2">
    <name type="scientific">Catharanthus roseus</name>
    <name type="common">Madagascar periwinkle</name>
    <name type="synonym">Vinca rosea</name>
    <dbReference type="NCBI Taxonomy" id="4058"/>
    <lineage>
        <taxon>Eukaryota</taxon>
        <taxon>Viridiplantae</taxon>
        <taxon>Streptophyta</taxon>
        <taxon>Embryophyta</taxon>
        <taxon>Tracheophyta</taxon>
        <taxon>Spermatophyta</taxon>
        <taxon>Magnoliopsida</taxon>
        <taxon>eudicotyledons</taxon>
        <taxon>Gunneridae</taxon>
        <taxon>Pentapetalae</taxon>
        <taxon>asterids</taxon>
        <taxon>lamiids</taxon>
        <taxon>Gentianales</taxon>
        <taxon>Apocynaceae</taxon>
        <taxon>Rauvolfioideae</taxon>
        <taxon>Vinceae</taxon>
        <taxon>Catharanthinae</taxon>
        <taxon>Catharanthus</taxon>
    </lineage>
</organism>
<sequence length="88" mass="10183">MGEKIGILRAKGLQMSFFALSNCIKGYAMSDNGHDMTHPGVVPMHKTEYDMIQNYKVLEDIFNKLKIDKHIKLNRLFKGRPLDKLEFL</sequence>
<comment type="caution">
    <text evidence="1">The sequence shown here is derived from an EMBL/GenBank/DDBJ whole genome shotgun (WGS) entry which is preliminary data.</text>
</comment>